<dbReference type="Proteomes" id="UP001221686">
    <property type="component" value="Unassembled WGS sequence"/>
</dbReference>
<dbReference type="RefSeq" id="WP_272091489.1">
    <property type="nucleotide sequence ID" value="NZ_JAQNDL010000004.1"/>
</dbReference>
<name>A0ABT5EAR9_9BACT</name>
<comment type="caution">
    <text evidence="1">The sequence shown here is derived from an EMBL/GenBank/DDBJ whole genome shotgun (WGS) entry which is preliminary data.</text>
</comment>
<dbReference type="InterPro" id="IPR036412">
    <property type="entry name" value="HAD-like_sf"/>
</dbReference>
<gene>
    <name evidence="1" type="ORF">POL25_39045</name>
</gene>
<dbReference type="GO" id="GO:0016787">
    <property type="term" value="F:hydrolase activity"/>
    <property type="evidence" value="ECO:0007669"/>
    <property type="project" value="UniProtKB-KW"/>
</dbReference>
<dbReference type="Gene3D" id="3.40.50.1000">
    <property type="entry name" value="HAD superfamily/HAD-like"/>
    <property type="match status" value="1"/>
</dbReference>
<keyword evidence="1" id="KW-0378">Hydrolase</keyword>
<dbReference type="SUPFAM" id="SSF56784">
    <property type="entry name" value="HAD-like"/>
    <property type="match status" value="1"/>
</dbReference>
<proteinExistence type="predicted"/>
<dbReference type="Pfam" id="PF00702">
    <property type="entry name" value="Hydrolase"/>
    <property type="match status" value="1"/>
</dbReference>
<evidence type="ECO:0000313" key="1">
    <source>
        <dbReference type="EMBL" id="MDC0722951.1"/>
    </source>
</evidence>
<evidence type="ECO:0000313" key="2">
    <source>
        <dbReference type="Proteomes" id="UP001221686"/>
    </source>
</evidence>
<dbReference type="NCBIfam" id="TIGR01509">
    <property type="entry name" value="HAD-SF-IA-v3"/>
    <property type="match status" value="1"/>
</dbReference>
<keyword evidence="2" id="KW-1185">Reference proteome</keyword>
<dbReference type="EMBL" id="JAQNDL010000004">
    <property type="protein sequence ID" value="MDC0722951.1"/>
    <property type="molecule type" value="Genomic_DNA"/>
</dbReference>
<organism evidence="1 2">
    <name type="scientific">Nannocystis bainbridge</name>
    <dbReference type="NCBI Taxonomy" id="2995303"/>
    <lineage>
        <taxon>Bacteria</taxon>
        <taxon>Pseudomonadati</taxon>
        <taxon>Myxococcota</taxon>
        <taxon>Polyangia</taxon>
        <taxon>Nannocystales</taxon>
        <taxon>Nannocystaceae</taxon>
        <taxon>Nannocystis</taxon>
    </lineage>
</organism>
<dbReference type="InterPro" id="IPR006439">
    <property type="entry name" value="HAD-SF_hydro_IA"/>
</dbReference>
<dbReference type="PANTHER" id="PTHR43611:SF3">
    <property type="entry name" value="FLAVIN MONONUCLEOTIDE HYDROLASE 1, CHLOROPLATIC"/>
    <property type="match status" value="1"/>
</dbReference>
<dbReference type="PANTHER" id="PTHR43611">
    <property type="entry name" value="ALPHA-D-GLUCOSE 1-PHOSPHATE PHOSPHATASE"/>
    <property type="match status" value="1"/>
</dbReference>
<reference evidence="1 2" key="1">
    <citation type="submission" date="2022-11" db="EMBL/GenBank/DDBJ databases">
        <title>Minimal conservation of predation-associated metabolite biosynthetic gene clusters underscores biosynthetic potential of Myxococcota including descriptions for ten novel species: Archangium lansinium sp. nov., Myxococcus landrumus sp. nov., Nannocystis bai.</title>
        <authorList>
            <person name="Ahearne A."/>
            <person name="Stevens C."/>
            <person name="Dowd S."/>
        </authorList>
    </citation>
    <scope>NUCLEOTIDE SEQUENCE [LARGE SCALE GENOMIC DNA]</scope>
    <source>
        <strain evidence="1 2">BB15-2</strain>
    </source>
</reference>
<dbReference type="InterPro" id="IPR023214">
    <property type="entry name" value="HAD_sf"/>
</dbReference>
<sequence length="184" mass="19930">MSEPTSSSALPLVAFDLIGVLAEPSWRELDGAPDRDRWHRLRVGAIDEDDFWDPATAAAYRACLRLRTDRLALVSRLRARGHRIALATNFARAWLPLVRDQIGDSGLVDHWLCSGELGVAKPDPRFWAHLRGLASDVVVIDDQRGNIDAARAAGLIGVWALPGADLEARLDAALLTAGASGPQP</sequence>
<accession>A0ABT5EAR9</accession>
<protein>
    <submittedName>
        <fullName evidence="1">HAD-IA family hydrolase</fullName>
    </submittedName>
</protein>